<feature type="compositionally biased region" description="Low complexity" evidence="5">
    <location>
        <begin position="1005"/>
        <end position="1031"/>
    </location>
</feature>
<dbReference type="RefSeq" id="XP_042921159.1">
    <property type="nucleotide sequence ID" value="XM_043065587.1"/>
</dbReference>
<evidence type="ECO:0000313" key="8">
    <source>
        <dbReference type="Proteomes" id="UP000006906"/>
    </source>
</evidence>
<gene>
    <name evidence="7" type="ORF">CHLRE_09g391319v5</name>
</gene>
<dbReference type="Gramene" id="PNW78823">
    <property type="protein sequence ID" value="PNW78823"/>
    <property type="gene ID" value="CHLRE_09g391319v5"/>
</dbReference>
<feature type="compositionally biased region" description="Low complexity" evidence="5">
    <location>
        <begin position="586"/>
        <end position="595"/>
    </location>
</feature>
<dbReference type="KEGG" id="cre:CHLRE_09g391319v5"/>
<dbReference type="SUPFAM" id="SSF144232">
    <property type="entry name" value="HIT/MYND zinc finger-like"/>
    <property type="match status" value="1"/>
</dbReference>
<feature type="region of interest" description="Disordered" evidence="5">
    <location>
        <begin position="993"/>
        <end position="1076"/>
    </location>
</feature>
<protein>
    <recommendedName>
        <fullName evidence="6">MYND-type domain-containing protein</fullName>
    </recommendedName>
</protein>
<dbReference type="InParanoid" id="A0A2K3DE68"/>
<feature type="compositionally biased region" description="Acidic residues" evidence="5">
    <location>
        <begin position="862"/>
        <end position="873"/>
    </location>
</feature>
<dbReference type="OrthoDB" id="546136at2759"/>
<dbReference type="GO" id="GO:0005856">
    <property type="term" value="C:cytoskeleton"/>
    <property type="evidence" value="ECO:0000318"/>
    <property type="project" value="GO_Central"/>
</dbReference>
<evidence type="ECO:0000256" key="5">
    <source>
        <dbReference type="SAM" id="MobiDB-lite"/>
    </source>
</evidence>
<evidence type="ECO:0000256" key="2">
    <source>
        <dbReference type="ARBA" id="ARBA00022771"/>
    </source>
</evidence>
<feature type="compositionally biased region" description="Pro residues" evidence="5">
    <location>
        <begin position="205"/>
        <end position="219"/>
    </location>
</feature>
<feature type="region of interest" description="Disordered" evidence="5">
    <location>
        <begin position="200"/>
        <end position="221"/>
    </location>
</feature>
<dbReference type="ExpressionAtlas" id="A0A2K3DE68">
    <property type="expression patterns" value="baseline and differential"/>
</dbReference>
<feature type="compositionally biased region" description="Pro residues" evidence="5">
    <location>
        <begin position="1033"/>
        <end position="1049"/>
    </location>
</feature>
<keyword evidence="8" id="KW-1185">Reference proteome</keyword>
<organism evidence="7 8">
    <name type="scientific">Chlamydomonas reinhardtii</name>
    <name type="common">Chlamydomonas smithii</name>
    <dbReference type="NCBI Taxonomy" id="3055"/>
    <lineage>
        <taxon>Eukaryota</taxon>
        <taxon>Viridiplantae</taxon>
        <taxon>Chlorophyta</taxon>
        <taxon>core chlorophytes</taxon>
        <taxon>Chlorophyceae</taxon>
        <taxon>CS clade</taxon>
        <taxon>Chlamydomonadales</taxon>
        <taxon>Chlamydomonadaceae</taxon>
        <taxon>Chlamydomonas</taxon>
    </lineage>
</organism>
<feature type="domain" description="MYND-type" evidence="6">
    <location>
        <begin position="1079"/>
        <end position="1117"/>
    </location>
</feature>
<feature type="compositionally biased region" description="Low complexity" evidence="5">
    <location>
        <begin position="890"/>
        <end position="909"/>
    </location>
</feature>
<dbReference type="Pfam" id="PF01753">
    <property type="entry name" value="zf-MYND"/>
    <property type="match status" value="1"/>
</dbReference>
<dbReference type="GO" id="GO:0051015">
    <property type="term" value="F:actin filament binding"/>
    <property type="evidence" value="ECO:0000318"/>
    <property type="project" value="GO_Central"/>
</dbReference>
<evidence type="ECO:0000313" key="7">
    <source>
        <dbReference type="EMBL" id="PNW78823.1"/>
    </source>
</evidence>
<evidence type="ECO:0000256" key="4">
    <source>
        <dbReference type="PROSITE-ProRule" id="PRU00134"/>
    </source>
</evidence>
<feature type="compositionally biased region" description="Low complexity" evidence="5">
    <location>
        <begin position="845"/>
        <end position="861"/>
    </location>
</feature>
<evidence type="ECO:0000256" key="1">
    <source>
        <dbReference type="ARBA" id="ARBA00022723"/>
    </source>
</evidence>
<dbReference type="GO" id="GO:0008270">
    <property type="term" value="F:zinc ion binding"/>
    <property type="evidence" value="ECO:0007669"/>
    <property type="project" value="UniProtKB-KW"/>
</dbReference>
<feature type="region of interest" description="Disordered" evidence="5">
    <location>
        <begin position="107"/>
        <end position="149"/>
    </location>
</feature>
<reference evidence="7 8" key="1">
    <citation type="journal article" date="2007" name="Science">
        <title>The Chlamydomonas genome reveals the evolution of key animal and plant functions.</title>
        <authorList>
            <person name="Merchant S.S."/>
            <person name="Prochnik S.E."/>
            <person name="Vallon O."/>
            <person name="Harris E.H."/>
            <person name="Karpowicz S.J."/>
            <person name="Witman G.B."/>
            <person name="Terry A."/>
            <person name="Salamov A."/>
            <person name="Fritz-Laylin L.K."/>
            <person name="Marechal-Drouard L."/>
            <person name="Marshall W.F."/>
            <person name="Qu L.H."/>
            <person name="Nelson D.R."/>
            <person name="Sanderfoot A.A."/>
            <person name="Spalding M.H."/>
            <person name="Kapitonov V.V."/>
            <person name="Ren Q."/>
            <person name="Ferris P."/>
            <person name="Lindquist E."/>
            <person name="Shapiro H."/>
            <person name="Lucas S.M."/>
            <person name="Grimwood J."/>
            <person name="Schmutz J."/>
            <person name="Cardol P."/>
            <person name="Cerutti H."/>
            <person name="Chanfreau G."/>
            <person name="Chen C.L."/>
            <person name="Cognat V."/>
            <person name="Croft M.T."/>
            <person name="Dent R."/>
            <person name="Dutcher S."/>
            <person name="Fernandez E."/>
            <person name="Fukuzawa H."/>
            <person name="Gonzalez-Ballester D."/>
            <person name="Gonzalez-Halphen D."/>
            <person name="Hallmann A."/>
            <person name="Hanikenne M."/>
            <person name="Hippler M."/>
            <person name="Inwood W."/>
            <person name="Jabbari K."/>
            <person name="Kalanon M."/>
            <person name="Kuras R."/>
            <person name="Lefebvre P.A."/>
            <person name="Lemaire S.D."/>
            <person name="Lobanov A.V."/>
            <person name="Lohr M."/>
            <person name="Manuell A."/>
            <person name="Meier I."/>
            <person name="Mets L."/>
            <person name="Mittag M."/>
            <person name="Mittelmeier T."/>
            <person name="Moroney J.V."/>
            <person name="Moseley J."/>
            <person name="Napoli C."/>
            <person name="Nedelcu A.M."/>
            <person name="Niyogi K."/>
            <person name="Novoselov S.V."/>
            <person name="Paulsen I.T."/>
            <person name="Pazour G."/>
            <person name="Purton S."/>
            <person name="Ral J.P."/>
            <person name="Riano-Pachon D.M."/>
            <person name="Riekhof W."/>
            <person name="Rymarquis L."/>
            <person name="Schroda M."/>
            <person name="Stern D."/>
            <person name="Umen J."/>
            <person name="Willows R."/>
            <person name="Wilson N."/>
            <person name="Zimmer S.L."/>
            <person name="Allmer J."/>
            <person name="Balk J."/>
            <person name="Bisova K."/>
            <person name="Chen C.J."/>
            <person name="Elias M."/>
            <person name="Gendler K."/>
            <person name="Hauser C."/>
            <person name="Lamb M.R."/>
            <person name="Ledford H."/>
            <person name="Long J.C."/>
            <person name="Minagawa J."/>
            <person name="Page M.D."/>
            <person name="Pan J."/>
            <person name="Pootakham W."/>
            <person name="Roje S."/>
            <person name="Rose A."/>
            <person name="Stahlberg E."/>
            <person name="Terauchi A.M."/>
            <person name="Yang P."/>
            <person name="Ball S."/>
            <person name="Bowler C."/>
            <person name="Dieckmann C.L."/>
            <person name="Gladyshev V.N."/>
            <person name="Green P."/>
            <person name="Jorgensen R."/>
            <person name="Mayfield S."/>
            <person name="Mueller-Roeber B."/>
            <person name="Rajamani S."/>
            <person name="Sayre R.T."/>
            <person name="Brokstein P."/>
            <person name="Dubchak I."/>
            <person name="Goodstein D."/>
            <person name="Hornick L."/>
            <person name="Huang Y.W."/>
            <person name="Jhaveri J."/>
            <person name="Luo Y."/>
            <person name="Martinez D."/>
            <person name="Ngau W.C."/>
            <person name="Otillar B."/>
            <person name="Poliakov A."/>
            <person name="Porter A."/>
            <person name="Szajkowski L."/>
            <person name="Werner G."/>
            <person name="Zhou K."/>
            <person name="Grigoriev I.V."/>
            <person name="Rokhsar D.S."/>
            <person name="Grossman A.R."/>
        </authorList>
    </citation>
    <scope>NUCLEOTIDE SEQUENCE [LARGE SCALE GENOMIC DNA]</scope>
    <source>
        <strain evidence="8">CC-503</strain>
    </source>
</reference>
<dbReference type="Proteomes" id="UP000006906">
    <property type="component" value="Chromosome 9"/>
</dbReference>
<keyword evidence="3" id="KW-0862">Zinc</keyword>
<accession>A0A2K3DE68</accession>
<dbReference type="Gene3D" id="6.10.140.2220">
    <property type="match status" value="1"/>
</dbReference>
<feature type="compositionally biased region" description="Gly residues" evidence="5">
    <location>
        <begin position="112"/>
        <end position="147"/>
    </location>
</feature>
<feature type="compositionally biased region" description="Basic residues" evidence="5">
    <location>
        <begin position="827"/>
        <end position="839"/>
    </location>
</feature>
<dbReference type="PROSITE" id="PS50865">
    <property type="entry name" value="ZF_MYND_2"/>
    <property type="match status" value="1"/>
</dbReference>
<dbReference type="EMBL" id="CM008970">
    <property type="protein sequence ID" value="PNW78823.1"/>
    <property type="molecule type" value="Genomic_DNA"/>
</dbReference>
<dbReference type="InterPro" id="IPR002893">
    <property type="entry name" value="Znf_MYND"/>
</dbReference>
<dbReference type="GO" id="GO:0030036">
    <property type="term" value="P:actin cytoskeleton organization"/>
    <property type="evidence" value="ECO:0000318"/>
    <property type="project" value="GO_Central"/>
</dbReference>
<dbReference type="AlphaFoldDB" id="A0A2K3DE68"/>
<feature type="region of interest" description="Disordered" evidence="5">
    <location>
        <begin position="827"/>
        <end position="919"/>
    </location>
</feature>
<proteinExistence type="predicted"/>
<feature type="region of interest" description="Disordered" evidence="5">
    <location>
        <begin position="1"/>
        <end position="31"/>
    </location>
</feature>
<sequence length="1134" mass="107922">MPTARSRASAATGGSGNSSANAQQPAAGPTSTQLINERAHILGLQLQAAALAARIQHAVASYGSPSLHQQLRELLQRGVLSADATAARSEVAYLQALLERVQSGRLASTSAAGGGGGGNGAASGGARQGGRRGGGAAAGASGAGGAGAASASAAAPLPLTARAAGSKQFSALAAEHVRHWLEQAGEAVGLLEDLCAPGSIEEWPLEPPEPPPPRPPGGPPVAHFIARIPAELASHMELPTTGYSQLQPPPAAAATAAAAGATAAAAADGGGVCVEAGTANGVGAGAGAGAACVSCGGSGLHSGGGAAASTSGGLLWAAAPLLHDPAAGVSYRVACHESWPEGTVLLRAAVRVLGLGLQASDVVIHNNEEDDVFVECAAGPPPPPPPAPLGAAAGGAAAAAAGTAAGSTAAGGGAAGGRIGAEAGGVVLENLTLLQLGGYEGALRVLRGRTTLVDVVVQFAMGGVTVEPGAHLVLGPGTRVAGGATAGVQVAAGGCAELLGPGCEVTRCGGGDDVVPKDLGGVELMVPLADYPRLPAAPSPKALLQAHRQLLDGSSSGSSAAAAAAAAGTTAIGCANDNGCSAANDGSSSGSGSSSAPVPPQDHLTSHLGALQPPATVVVGPGCTIHNTRGFAISIVKKRALAAYHELIHSGAAGGGGGGSAPGSSAGAFGAGAAAASGGAGGGGGGCSLAAALEGARVLVARGACLGPNNSRGAVGVVELEYHQLDGDAVNRRTASRHFHAVQLAARQLQEGFASPGVDWTTHRIRLEANPARPGRRATKLEIAATAAAAAAAAGGGAGGGRRRAGNGVVVGCRTLRQVLCASVARAQRRQRGIAHRRAGGGSSSSGDNGSSSSGDGSSSSGDDDDSQDESGDEYTSSSGGGSDGVCEDGSASASSSTRAAGAATADGTPMSMPGLFRGVSTEHSPAAIRAAVAAAAVSGSGLTVASPSRSLPVLPRVCCGCGRTASGAEGAAAAAAAAAVPVAAVAAAAGTADATGPGESSGDGAKPSSAAAVAGAQDGSVAAGAGTGTTLPPSPGQPQERPPPPPEQPGQTVPAAPGGGAPAAEGGPGAAAAASPQLGAAGTKPLRLRRCGACLSIYYCSADCQRRDWARHAPQCRALRGAAGGAGARGEVT</sequence>
<evidence type="ECO:0000259" key="6">
    <source>
        <dbReference type="PROSITE" id="PS50865"/>
    </source>
</evidence>
<dbReference type="GeneID" id="5720652"/>
<feature type="compositionally biased region" description="Low complexity" evidence="5">
    <location>
        <begin position="1"/>
        <end position="22"/>
    </location>
</feature>
<name>A0A2K3DE68_CHLRE</name>
<feature type="region of interest" description="Disordered" evidence="5">
    <location>
        <begin position="583"/>
        <end position="608"/>
    </location>
</feature>
<keyword evidence="2 4" id="KW-0863">Zinc-finger</keyword>
<keyword evidence="1" id="KW-0479">Metal-binding</keyword>
<feature type="compositionally biased region" description="Gly residues" evidence="5">
    <location>
        <begin position="1058"/>
        <end position="1070"/>
    </location>
</feature>
<evidence type="ECO:0000256" key="3">
    <source>
        <dbReference type="ARBA" id="ARBA00022833"/>
    </source>
</evidence>